<dbReference type="GO" id="GO:0005788">
    <property type="term" value="C:endoplasmic reticulum lumen"/>
    <property type="evidence" value="ECO:0007669"/>
    <property type="project" value="UniProtKB-SubCell"/>
</dbReference>
<evidence type="ECO:0000256" key="5">
    <source>
        <dbReference type="ARBA" id="ARBA00022729"/>
    </source>
</evidence>
<comment type="caution">
    <text evidence="12">The sequence shown here is derived from an EMBL/GenBank/DDBJ whole genome shotgun (WGS) entry which is preliminary data.</text>
</comment>
<evidence type="ECO:0000256" key="1">
    <source>
        <dbReference type="ARBA" id="ARBA00004319"/>
    </source>
</evidence>
<comment type="subcellular location">
    <subcellularLocation>
        <location evidence="1">Endoplasmic reticulum lumen</location>
    </subcellularLocation>
</comment>
<evidence type="ECO:0000256" key="6">
    <source>
        <dbReference type="ARBA" id="ARBA00022824"/>
    </source>
</evidence>
<dbReference type="InterPro" id="IPR011989">
    <property type="entry name" value="ARM-like"/>
</dbReference>
<keyword evidence="13" id="KW-1185">Reference proteome</keyword>
<sequence length="444" mass="49715">MKVIVLVLFSVLAFASGNLSLDVKEDSLPKNEDDPSKKKADVPSGLNVKKAENEPSLSLGNTYQLGLASGLTSVGSHESNEEGKDDISEGSQVKQKELSREEILRALKDIKNEDPKMEKETRSKKRFRSYQKLKEELEELQITVESDSQTLKRLISEFPSADDVVRKNIVEDLDYLSHQIDNAVDFVTMDGVKMVIKPGLNSSNEDIRKGVMQLIGSSSQSNPKVQIAMLEEGVLSELLRVIARERDTLISSKAVFAVSCIVRGFPYGQQKLISSGGLDTLREVFVKNDWHSINLKIKVVNLIYDLLEERSNADEERAKQFSERDLVKELVEGEWCSAIGSLLEGASFHKRGRKEDLAAALSKEVPLRPDHDMVEKVVNTMSLLAPSCQDTFFPLLPLLRSLKDTYSDLAFKEKHQGEDGYEYFQSMATHIHSLLAKILVKSEL</sequence>
<evidence type="ECO:0000256" key="3">
    <source>
        <dbReference type="ARBA" id="ARBA00015352"/>
    </source>
</evidence>
<evidence type="ECO:0000256" key="4">
    <source>
        <dbReference type="ARBA" id="ARBA00022448"/>
    </source>
</evidence>
<feature type="compositionally biased region" description="Basic and acidic residues" evidence="10">
    <location>
        <begin position="78"/>
        <end position="87"/>
    </location>
</feature>
<dbReference type="InterPro" id="IPR016024">
    <property type="entry name" value="ARM-type_fold"/>
</dbReference>
<feature type="signal peptide" evidence="11">
    <location>
        <begin position="1"/>
        <end position="20"/>
    </location>
</feature>
<keyword evidence="5 11" id="KW-0732">Signal</keyword>
<keyword evidence="7" id="KW-0653">Protein transport</keyword>
<evidence type="ECO:0000256" key="8">
    <source>
        <dbReference type="ARBA" id="ARBA00023010"/>
    </source>
</evidence>
<accession>A0A5N5T821</accession>
<name>A0A5N5T821_9CRUS</name>
<dbReference type="GO" id="GO:0015031">
    <property type="term" value="P:protein transport"/>
    <property type="evidence" value="ECO:0007669"/>
    <property type="project" value="UniProtKB-KW"/>
</dbReference>
<evidence type="ECO:0000313" key="12">
    <source>
        <dbReference type="EMBL" id="KAB7501170.1"/>
    </source>
</evidence>
<feature type="compositionally biased region" description="Basic and acidic residues" evidence="10">
    <location>
        <begin position="24"/>
        <end position="41"/>
    </location>
</feature>
<dbReference type="Gene3D" id="1.25.10.10">
    <property type="entry name" value="Leucine-rich Repeat Variant"/>
    <property type="match status" value="1"/>
</dbReference>
<keyword evidence="9" id="KW-0325">Glycoprotein</keyword>
<feature type="region of interest" description="Disordered" evidence="10">
    <location>
        <begin position="72"/>
        <end position="96"/>
    </location>
</feature>
<protein>
    <recommendedName>
        <fullName evidence="3">Nucleotide exchange factor SIL1</fullName>
    </recommendedName>
</protein>
<dbReference type="InterPro" id="IPR050693">
    <property type="entry name" value="Hsp70_NEF-Inhibitors"/>
</dbReference>
<evidence type="ECO:0000256" key="7">
    <source>
        <dbReference type="ARBA" id="ARBA00022927"/>
    </source>
</evidence>
<organism evidence="12 13">
    <name type="scientific">Armadillidium nasatum</name>
    <dbReference type="NCBI Taxonomy" id="96803"/>
    <lineage>
        <taxon>Eukaryota</taxon>
        <taxon>Metazoa</taxon>
        <taxon>Ecdysozoa</taxon>
        <taxon>Arthropoda</taxon>
        <taxon>Crustacea</taxon>
        <taxon>Multicrustacea</taxon>
        <taxon>Malacostraca</taxon>
        <taxon>Eumalacostraca</taxon>
        <taxon>Peracarida</taxon>
        <taxon>Isopoda</taxon>
        <taxon>Oniscidea</taxon>
        <taxon>Crinocheta</taxon>
        <taxon>Armadillidiidae</taxon>
        <taxon>Armadillidium</taxon>
    </lineage>
</organism>
<gene>
    <name evidence="12" type="primary">SIL1</name>
    <name evidence="12" type="ORF">Anas_05186</name>
</gene>
<evidence type="ECO:0000256" key="9">
    <source>
        <dbReference type="ARBA" id="ARBA00023180"/>
    </source>
</evidence>
<evidence type="ECO:0000256" key="2">
    <source>
        <dbReference type="ARBA" id="ARBA00010588"/>
    </source>
</evidence>
<dbReference type="SUPFAM" id="SSF48371">
    <property type="entry name" value="ARM repeat"/>
    <property type="match status" value="1"/>
</dbReference>
<keyword evidence="8" id="KW-0811">Translocation</keyword>
<dbReference type="GO" id="GO:0000774">
    <property type="term" value="F:adenyl-nucleotide exchange factor activity"/>
    <property type="evidence" value="ECO:0007669"/>
    <property type="project" value="TreeGrafter"/>
</dbReference>
<feature type="region of interest" description="Disordered" evidence="10">
    <location>
        <begin position="24"/>
        <end position="57"/>
    </location>
</feature>
<evidence type="ECO:0000256" key="10">
    <source>
        <dbReference type="SAM" id="MobiDB-lite"/>
    </source>
</evidence>
<dbReference type="Proteomes" id="UP000326759">
    <property type="component" value="Unassembled WGS sequence"/>
</dbReference>
<dbReference type="PANTHER" id="PTHR19316">
    <property type="entry name" value="PROTEIN FOLDING REGULATOR"/>
    <property type="match status" value="1"/>
</dbReference>
<dbReference type="PANTHER" id="PTHR19316:SF35">
    <property type="entry name" value="NUCLEOTIDE EXCHANGE FACTOR SIL1"/>
    <property type="match status" value="1"/>
</dbReference>
<dbReference type="AlphaFoldDB" id="A0A5N5T821"/>
<feature type="chain" id="PRO_5024403124" description="Nucleotide exchange factor SIL1" evidence="11">
    <location>
        <begin position="21"/>
        <end position="444"/>
    </location>
</feature>
<comment type="similarity">
    <text evidence="2">Belongs to the SIL1 family.</text>
</comment>
<keyword evidence="4" id="KW-0813">Transport</keyword>
<dbReference type="EMBL" id="SEYY01011456">
    <property type="protein sequence ID" value="KAB7501170.1"/>
    <property type="molecule type" value="Genomic_DNA"/>
</dbReference>
<proteinExistence type="inferred from homology"/>
<reference evidence="12 13" key="1">
    <citation type="journal article" date="2019" name="PLoS Biol.">
        <title>Sex chromosomes control vertical transmission of feminizing Wolbachia symbionts in an isopod.</title>
        <authorList>
            <person name="Becking T."/>
            <person name="Chebbi M.A."/>
            <person name="Giraud I."/>
            <person name="Moumen B."/>
            <person name="Laverre T."/>
            <person name="Caubet Y."/>
            <person name="Peccoud J."/>
            <person name="Gilbert C."/>
            <person name="Cordaux R."/>
        </authorList>
    </citation>
    <scope>NUCLEOTIDE SEQUENCE [LARGE SCALE GENOMIC DNA]</scope>
    <source>
        <strain evidence="12">ANa2</strain>
        <tissue evidence="12">Whole body excluding digestive tract and cuticle</tissue>
    </source>
</reference>
<evidence type="ECO:0000256" key="11">
    <source>
        <dbReference type="SAM" id="SignalP"/>
    </source>
</evidence>
<dbReference type="OrthoDB" id="448649at2759"/>
<evidence type="ECO:0000313" key="13">
    <source>
        <dbReference type="Proteomes" id="UP000326759"/>
    </source>
</evidence>
<keyword evidence="6" id="KW-0256">Endoplasmic reticulum</keyword>